<proteinExistence type="predicted"/>
<dbReference type="Pfam" id="PF00989">
    <property type="entry name" value="PAS"/>
    <property type="match status" value="1"/>
</dbReference>
<comment type="catalytic activity">
    <reaction evidence="1">
        <text>ATP + protein L-histidine = ADP + protein N-phospho-L-histidine.</text>
        <dbReference type="EC" id="2.7.13.3"/>
    </reaction>
</comment>
<dbReference type="InterPro" id="IPR000014">
    <property type="entry name" value="PAS"/>
</dbReference>
<feature type="region of interest" description="Disordered" evidence="15">
    <location>
        <begin position="1"/>
        <end position="24"/>
    </location>
</feature>
<evidence type="ECO:0000256" key="14">
    <source>
        <dbReference type="SAM" id="Coils"/>
    </source>
</evidence>
<evidence type="ECO:0000256" key="6">
    <source>
        <dbReference type="ARBA" id="ARBA00022692"/>
    </source>
</evidence>
<feature type="domain" description="PAS" evidence="18">
    <location>
        <begin position="47"/>
        <end position="96"/>
    </location>
</feature>
<dbReference type="Pfam" id="PF00072">
    <property type="entry name" value="Response_reg"/>
    <property type="match status" value="1"/>
</dbReference>
<dbReference type="InterPro" id="IPR003661">
    <property type="entry name" value="HisK_dim/P_dom"/>
</dbReference>
<dbReference type="SUPFAM" id="SSF47384">
    <property type="entry name" value="Homodimeric domain of signal transducing histidine kinase"/>
    <property type="match status" value="1"/>
</dbReference>
<dbReference type="InterPro" id="IPR013655">
    <property type="entry name" value="PAS_fold_3"/>
</dbReference>
<dbReference type="PRINTS" id="PR00344">
    <property type="entry name" value="BCTRLSENSOR"/>
</dbReference>
<evidence type="ECO:0000259" key="19">
    <source>
        <dbReference type="PROSITE" id="PS50113"/>
    </source>
</evidence>
<dbReference type="GO" id="GO:0005886">
    <property type="term" value="C:plasma membrane"/>
    <property type="evidence" value="ECO:0007669"/>
    <property type="project" value="TreeGrafter"/>
</dbReference>
<evidence type="ECO:0000313" key="20">
    <source>
        <dbReference type="EMBL" id="TMI84262.1"/>
    </source>
</evidence>
<evidence type="ECO:0000256" key="13">
    <source>
        <dbReference type="PROSITE-ProRule" id="PRU00169"/>
    </source>
</evidence>
<dbReference type="PROSITE" id="PS50113">
    <property type="entry name" value="PAC"/>
    <property type="match status" value="2"/>
</dbReference>
<evidence type="ECO:0000256" key="8">
    <source>
        <dbReference type="ARBA" id="ARBA00022777"/>
    </source>
</evidence>
<dbReference type="FunFam" id="1.10.287.130:FF:000004">
    <property type="entry name" value="Ethylene receptor 1"/>
    <property type="match status" value="1"/>
</dbReference>
<feature type="compositionally biased region" description="Basic residues" evidence="15">
    <location>
        <begin position="1"/>
        <end position="12"/>
    </location>
</feature>
<sequence>MSAIRRTKRIPMKPRPADRPGAAAAGFGPRERFFTLSLDMLCIAGFDGYFKQLNPAWERTLGFTIMELTAKPFIEFVHPEDRGSTIREAQRLMAGAETVSFENRYLTKDGSYRWISWTTAVSVEDQLYFAVARDITEHRRAEGALRDSEERVRLIIDGAYEAFVGMDGGGVITAWNAQAETTFGWTKEEAVGRPVADTIIPPQYRDAHRRGLAHFLETGAGPVLNTRIEITALHRDGHEFPVELTITPIRLGSRHMFSAFVHDISRRTEAREAVRQAKDEADRANQAKSEFLSRMSHELRTPLNAILGFAQLLEMDSLSPEQRESVEHILKGGRHLLDLINEVLDIARIEEGRLAISVEPVSITEVVRESLDLVAPLAAAEDVRLTGGAAGLPTRFVMGDRQRLKQVLLNLLSNAVKYNRKGGLVNLSVEETAEGRVRINVHDTGPGIAPEKLKLVFTPFERLGIEQTGIEGTGLGLALSKRLSEAMGGTLGVESAVGRGSTFWVELSQTDSPVDRIARTGAPLPDKVDLDASKKAQIILYIEDNLSNLKLIQRLLAHRPEVRLVPAMQGRLGLDLAREHRPALILLDLHLPDIPGDEVLQRLQADPETRQIPVVVISADATPGQVDRLLAAGARAYLTKPLDVKTLLAVLERGGLPRKPVAPDR</sequence>
<evidence type="ECO:0000256" key="1">
    <source>
        <dbReference type="ARBA" id="ARBA00000085"/>
    </source>
</evidence>
<dbReference type="Pfam" id="PF08447">
    <property type="entry name" value="PAS_3"/>
    <property type="match status" value="1"/>
</dbReference>
<feature type="domain" description="Response regulatory" evidence="17">
    <location>
        <begin position="538"/>
        <end position="655"/>
    </location>
</feature>
<evidence type="ECO:0000256" key="11">
    <source>
        <dbReference type="ARBA" id="ARBA00023012"/>
    </source>
</evidence>
<dbReference type="GO" id="GO:0006355">
    <property type="term" value="P:regulation of DNA-templated transcription"/>
    <property type="evidence" value="ECO:0007669"/>
    <property type="project" value="InterPro"/>
</dbReference>
<dbReference type="InterPro" id="IPR001610">
    <property type="entry name" value="PAC"/>
</dbReference>
<dbReference type="PANTHER" id="PTHR43047:SF72">
    <property type="entry name" value="OSMOSENSING HISTIDINE PROTEIN KINASE SLN1"/>
    <property type="match status" value="1"/>
</dbReference>
<organism evidence="20 21">
    <name type="scientific">Candidatus Segetimicrobium genomatis</name>
    <dbReference type="NCBI Taxonomy" id="2569760"/>
    <lineage>
        <taxon>Bacteria</taxon>
        <taxon>Bacillati</taxon>
        <taxon>Candidatus Sysuimicrobiota</taxon>
        <taxon>Candidatus Sysuimicrobiia</taxon>
        <taxon>Candidatus Sysuimicrobiales</taxon>
        <taxon>Candidatus Segetimicrobiaceae</taxon>
        <taxon>Candidatus Segetimicrobium</taxon>
    </lineage>
</organism>
<dbReference type="EMBL" id="VBAO01000039">
    <property type="protein sequence ID" value="TMI84262.1"/>
    <property type="molecule type" value="Genomic_DNA"/>
</dbReference>
<keyword evidence="14" id="KW-0175">Coiled coil</keyword>
<evidence type="ECO:0000256" key="7">
    <source>
        <dbReference type="ARBA" id="ARBA00022741"/>
    </source>
</evidence>
<dbReference type="InterPro" id="IPR001789">
    <property type="entry name" value="Sig_transdc_resp-reg_receiver"/>
</dbReference>
<dbReference type="Gene3D" id="1.10.287.130">
    <property type="match status" value="1"/>
</dbReference>
<evidence type="ECO:0000256" key="10">
    <source>
        <dbReference type="ARBA" id="ARBA00022989"/>
    </source>
</evidence>
<name>A0A537JLW8_9BACT</name>
<evidence type="ECO:0000256" key="9">
    <source>
        <dbReference type="ARBA" id="ARBA00022840"/>
    </source>
</evidence>
<evidence type="ECO:0000259" key="17">
    <source>
        <dbReference type="PROSITE" id="PS50110"/>
    </source>
</evidence>
<keyword evidence="12" id="KW-0472">Membrane</keyword>
<dbReference type="EC" id="2.7.13.3" evidence="3"/>
<dbReference type="CDD" id="cd00082">
    <property type="entry name" value="HisKA"/>
    <property type="match status" value="1"/>
</dbReference>
<comment type="subcellular location">
    <subcellularLocation>
        <location evidence="2">Membrane</location>
    </subcellularLocation>
</comment>
<dbReference type="InterPro" id="IPR036097">
    <property type="entry name" value="HisK_dim/P_sf"/>
</dbReference>
<feature type="domain" description="PAC" evidence="19">
    <location>
        <begin position="226"/>
        <end position="276"/>
    </location>
</feature>
<dbReference type="SUPFAM" id="SSF55874">
    <property type="entry name" value="ATPase domain of HSP90 chaperone/DNA topoisomerase II/histidine kinase"/>
    <property type="match status" value="1"/>
</dbReference>
<dbReference type="GO" id="GO:0009927">
    <property type="term" value="F:histidine phosphotransfer kinase activity"/>
    <property type="evidence" value="ECO:0007669"/>
    <property type="project" value="TreeGrafter"/>
</dbReference>
<dbReference type="Gene3D" id="3.40.50.2300">
    <property type="match status" value="1"/>
</dbReference>
<feature type="domain" description="PAC" evidence="19">
    <location>
        <begin position="99"/>
        <end position="147"/>
    </location>
</feature>
<keyword evidence="4 13" id="KW-0597">Phosphoprotein</keyword>
<accession>A0A537JLW8</accession>
<dbReference type="PANTHER" id="PTHR43047">
    <property type="entry name" value="TWO-COMPONENT HISTIDINE PROTEIN KINASE"/>
    <property type="match status" value="1"/>
</dbReference>
<dbReference type="InterPro" id="IPR004358">
    <property type="entry name" value="Sig_transdc_His_kin-like_C"/>
</dbReference>
<keyword evidence="6" id="KW-0812">Transmembrane</keyword>
<dbReference type="InterPro" id="IPR035965">
    <property type="entry name" value="PAS-like_dom_sf"/>
</dbReference>
<feature type="domain" description="Histidine kinase" evidence="16">
    <location>
        <begin position="294"/>
        <end position="511"/>
    </location>
</feature>
<feature type="coiled-coil region" evidence="14">
    <location>
        <begin position="267"/>
        <end position="294"/>
    </location>
</feature>
<dbReference type="PROSITE" id="PS50112">
    <property type="entry name" value="PAS"/>
    <property type="match status" value="2"/>
</dbReference>
<dbReference type="NCBIfam" id="TIGR00229">
    <property type="entry name" value="sensory_box"/>
    <property type="match status" value="2"/>
</dbReference>
<dbReference type="SMART" id="SM00387">
    <property type="entry name" value="HATPase_c"/>
    <property type="match status" value="1"/>
</dbReference>
<dbReference type="GO" id="GO:0000155">
    <property type="term" value="F:phosphorelay sensor kinase activity"/>
    <property type="evidence" value="ECO:0007669"/>
    <property type="project" value="InterPro"/>
</dbReference>
<dbReference type="InterPro" id="IPR013767">
    <property type="entry name" value="PAS_fold"/>
</dbReference>
<dbReference type="Pfam" id="PF00512">
    <property type="entry name" value="HisKA"/>
    <property type="match status" value="1"/>
</dbReference>
<evidence type="ECO:0000256" key="2">
    <source>
        <dbReference type="ARBA" id="ARBA00004370"/>
    </source>
</evidence>
<dbReference type="InterPro" id="IPR011006">
    <property type="entry name" value="CheY-like_superfamily"/>
</dbReference>
<evidence type="ECO:0000256" key="4">
    <source>
        <dbReference type="ARBA" id="ARBA00022553"/>
    </source>
</evidence>
<dbReference type="InterPro" id="IPR003594">
    <property type="entry name" value="HATPase_dom"/>
</dbReference>
<reference evidence="20 21" key="1">
    <citation type="journal article" date="2019" name="Nat. Microbiol.">
        <title>Mediterranean grassland soil C-N compound turnover is dependent on rainfall and depth, and is mediated by genomically divergent microorganisms.</title>
        <authorList>
            <person name="Diamond S."/>
            <person name="Andeer P.F."/>
            <person name="Li Z."/>
            <person name="Crits-Christoph A."/>
            <person name="Burstein D."/>
            <person name="Anantharaman K."/>
            <person name="Lane K.R."/>
            <person name="Thomas B.C."/>
            <person name="Pan C."/>
            <person name="Northen T.R."/>
            <person name="Banfield J.F."/>
        </authorList>
    </citation>
    <scope>NUCLEOTIDE SEQUENCE [LARGE SCALE GENOMIC DNA]</scope>
    <source>
        <strain evidence="20">NP_7</strain>
    </source>
</reference>
<dbReference type="SUPFAM" id="SSF55785">
    <property type="entry name" value="PYP-like sensor domain (PAS domain)"/>
    <property type="match status" value="2"/>
</dbReference>
<evidence type="ECO:0000256" key="3">
    <source>
        <dbReference type="ARBA" id="ARBA00012438"/>
    </source>
</evidence>
<dbReference type="Gene3D" id="3.30.565.10">
    <property type="entry name" value="Histidine kinase-like ATPase, C-terminal domain"/>
    <property type="match status" value="1"/>
</dbReference>
<evidence type="ECO:0000259" key="18">
    <source>
        <dbReference type="PROSITE" id="PS50112"/>
    </source>
</evidence>
<dbReference type="PROSITE" id="PS50109">
    <property type="entry name" value="HIS_KIN"/>
    <property type="match status" value="1"/>
</dbReference>
<dbReference type="SMART" id="SM00388">
    <property type="entry name" value="HisKA"/>
    <property type="match status" value="1"/>
</dbReference>
<dbReference type="Pfam" id="PF02518">
    <property type="entry name" value="HATPase_c"/>
    <property type="match status" value="1"/>
</dbReference>
<protein>
    <recommendedName>
        <fullName evidence="3">histidine kinase</fullName>
        <ecNumber evidence="3">2.7.13.3</ecNumber>
    </recommendedName>
</protein>
<keyword evidence="8" id="KW-0418">Kinase</keyword>
<keyword evidence="5" id="KW-0808">Transferase</keyword>
<keyword evidence="7" id="KW-0547">Nucleotide-binding</keyword>
<dbReference type="AlphaFoldDB" id="A0A537JLW8"/>
<evidence type="ECO:0000256" key="12">
    <source>
        <dbReference type="ARBA" id="ARBA00023136"/>
    </source>
</evidence>
<dbReference type="CDD" id="cd16922">
    <property type="entry name" value="HATPase_EvgS-ArcB-TorS-like"/>
    <property type="match status" value="1"/>
</dbReference>
<dbReference type="CDD" id="cd00130">
    <property type="entry name" value="PAS"/>
    <property type="match status" value="2"/>
</dbReference>
<keyword evidence="10" id="KW-1133">Transmembrane helix</keyword>
<dbReference type="SMART" id="SM00448">
    <property type="entry name" value="REC"/>
    <property type="match status" value="1"/>
</dbReference>
<feature type="domain" description="PAS" evidence="18">
    <location>
        <begin position="148"/>
        <end position="219"/>
    </location>
</feature>
<evidence type="ECO:0000256" key="5">
    <source>
        <dbReference type="ARBA" id="ARBA00022679"/>
    </source>
</evidence>
<dbReference type="InterPro" id="IPR005467">
    <property type="entry name" value="His_kinase_dom"/>
</dbReference>
<keyword evidence="11" id="KW-0902">Two-component regulatory system</keyword>
<evidence type="ECO:0000259" key="16">
    <source>
        <dbReference type="PROSITE" id="PS50109"/>
    </source>
</evidence>
<comment type="caution">
    <text evidence="20">The sequence shown here is derived from an EMBL/GenBank/DDBJ whole genome shotgun (WGS) entry which is preliminary data.</text>
</comment>
<dbReference type="SUPFAM" id="SSF52172">
    <property type="entry name" value="CheY-like"/>
    <property type="match status" value="1"/>
</dbReference>
<keyword evidence="9" id="KW-0067">ATP-binding</keyword>
<feature type="modified residue" description="4-aspartylphosphate" evidence="13">
    <location>
        <position position="588"/>
    </location>
</feature>
<gene>
    <name evidence="20" type="ORF">E6H04_01595</name>
</gene>
<dbReference type="SMART" id="SM00086">
    <property type="entry name" value="PAC"/>
    <property type="match status" value="2"/>
</dbReference>
<dbReference type="InterPro" id="IPR000700">
    <property type="entry name" value="PAS-assoc_C"/>
</dbReference>
<dbReference type="Gene3D" id="3.30.450.20">
    <property type="entry name" value="PAS domain"/>
    <property type="match status" value="2"/>
</dbReference>
<dbReference type="SMART" id="SM00091">
    <property type="entry name" value="PAS"/>
    <property type="match status" value="2"/>
</dbReference>
<dbReference type="Proteomes" id="UP000320048">
    <property type="component" value="Unassembled WGS sequence"/>
</dbReference>
<dbReference type="PROSITE" id="PS50110">
    <property type="entry name" value="RESPONSE_REGULATORY"/>
    <property type="match status" value="1"/>
</dbReference>
<evidence type="ECO:0000256" key="15">
    <source>
        <dbReference type="SAM" id="MobiDB-lite"/>
    </source>
</evidence>
<dbReference type="GO" id="GO:0005524">
    <property type="term" value="F:ATP binding"/>
    <property type="evidence" value="ECO:0007669"/>
    <property type="project" value="UniProtKB-KW"/>
</dbReference>
<evidence type="ECO:0000313" key="21">
    <source>
        <dbReference type="Proteomes" id="UP000320048"/>
    </source>
</evidence>
<dbReference type="InterPro" id="IPR036890">
    <property type="entry name" value="HATPase_C_sf"/>
</dbReference>